<organism evidence="2">
    <name type="scientific">Arundo donax</name>
    <name type="common">Giant reed</name>
    <name type="synonym">Donax arundinaceus</name>
    <dbReference type="NCBI Taxonomy" id="35708"/>
    <lineage>
        <taxon>Eukaryota</taxon>
        <taxon>Viridiplantae</taxon>
        <taxon>Streptophyta</taxon>
        <taxon>Embryophyta</taxon>
        <taxon>Tracheophyta</taxon>
        <taxon>Spermatophyta</taxon>
        <taxon>Magnoliopsida</taxon>
        <taxon>Liliopsida</taxon>
        <taxon>Poales</taxon>
        <taxon>Poaceae</taxon>
        <taxon>PACMAD clade</taxon>
        <taxon>Arundinoideae</taxon>
        <taxon>Arundineae</taxon>
        <taxon>Arundo</taxon>
    </lineage>
</organism>
<accession>A0A0A8Y221</accession>
<proteinExistence type="predicted"/>
<name>A0A0A8Y221_ARUDO</name>
<dbReference type="EMBL" id="GBRH01278670">
    <property type="protein sequence ID" value="JAD19225.1"/>
    <property type="molecule type" value="Transcribed_RNA"/>
</dbReference>
<reference evidence="2" key="1">
    <citation type="submission" date="2014-09" db="EMBL/GenBank/DDBJ databases">
        <authorList>
            <person name="Magalhaes I.L.F."/>
            <person name="Oliveira U."/>
            <person name="Santos F.R."/>
            <person name="Vidigal T.H.D.A."/>
            <person name="Brescovit A.D."/>
            <person name="Santos A.J."/>
        </authorList>
    </citation>
    <scope>NUCLEOTIDE SEQUENCE</scope>
    <source>
        <tissue evidence="2">Shoot tissue taken approximately 20 cm above the soil surface</tissue>
    </source>
</reference>
<protein>
    <submittedName>
        <fullName evidence="2">Uncharacterized protein</fullName>
    </submittedName>
</protein>
<evidence type="ECO:0000256" key="1">
    <source>
        <dbReference type="SAM" id="SignalP"/>
    </source>
</evidence>
<feature type="signal peptide" evidence="1">
    <location>
        <begin position="1"/>
        <end position="15"/>
    </location>
</feature>
<reference evidence="2" key="2">
    <citation type="journal article" date="2015" name="Data Brief">
        <title>Shoot transcriptome of the giant reed, Arundo donax.</title>
        <authorList>
            <person name="Barrero R.A."/>
            <person name="Guerrero F.D."/>
            <person name="Moolhuijzen P."/>
            <person name="Goolsby J.A."/>
            <person name="Tidwell J."/>
            <person name="Bellgard S.E."/>
            <person name="Bellgard M.I."/>
        </authorList>
    </citation>
    <scope>NUCLEOTIDE SEQUENCE</scope>
    <source>
        <tissue evidence="2">Shoot tissue taken approximately 20 cm above the soil surface</tissue>
    </source>
</reference>
<keyword evidence="1" id="KW-0732">Signal</keyword>
<sequence>MSCVIFLLPVVRFVCIRIMSLGFRVLMCERFLGGE</sequence>
<dbReference type="AlphaFoldDB" id="A0A0A8Y221"/>
<feature type="chain" id="PRO_5013175637" evidence="1">
    <location>
        <begin position="16"/>
        <end position="35"/>
    </location>
</feature>
<evidence type="ECO:0000313" key="2">
    <source>
        <dbReference type="EMBL" id="JAD19225.1"/>
    </source>
</evidence>